<feature type="region of interest" description="Disordered" evidence="1">
    <location>
        <begin position="1"/>
        <end position="27"/>
    </location>
</feature>
<protein>
    <submittedName>
        <fullName evidence="2">Uncharacterized protein</fullName>
    </submittedName>
</protein>
<evidence type="ECO:0000313" key="2">
    <source>
        <dbReference type="EMBL" id="TWE21824.1"/>
    </source>
</evidence>
<evidence type="ECO:0000256" key="1">
    <source>
        <dbReference type="SAM" id="MobiDB-lite"/>
    </source>
</evidence>
<evidence type="ECO:0000313" key="3">
    <source>
        <dbReference type="Proteomes" id="UP000318416"/>
    </source>
</evidence>
<reference evidence="2 3" key="1">
    <citation type="submission" date="2019-06" db="EMBL/GenBank/DDBJ databases">
        <title>Sequencing the genomes of 1000 actinobacteria strains.</title>
        <authorList>
            <person name="Klenk H.-P."/>
        </authorList>
    </citation>
    <scope>NUCLEOTIDE SEQUENCE [LARGE SCALE GENOMIC DNA]</scope>
    <source>
        <strain evidence="2 3">DSM 41649</strain>
    </source>
</reference>
<keyword evidence="3" id="KW-1185">Reference proteome</keyword>
<feature type="compositionally biased region" description="Pro residues" evidence="1">
    <location>
        <begin position="13"/>
        <end position="22"/>
    </location>
</feature>
<gene>
    <name evidence="2" type="ORF">FB465_7053</name>
</gene>
<dbReference type="Proteomes" id="UP000318416">
    <property type="component" value="Unassembled WGS sequence"/>
</dbReference>
<sequence>MASRRTLGTDRPSTPPAPPPKPGQAAPFRMFCSCAAAAPTLEHGPARQAAPCRWWGSSRPPAASPRATPSTSEAATPNAGAWPPSSWAHRWSSSTPPMTRPSRRRRGPSRPMEGWTY</sequence>
<dbReference type="AlphaFoldDB" id="A0A561F1T4"/>
<comment type="caution">
    <text evidence="2">The sequence shown here is derived from an EMBL/GenBank/DDBJ whole genome shotgun (WGS) entry which is preliminary data.</text>
</comment>
<proteinExistence type="predicted"/>
<organism evidence="2 3">
    <name type="scientific">Kitasatospora atroaurantiaca</name>
    <dbReference type="NCBI Taxonomy" id="285545"/>
    <lineage>
        <taxon>Bacteria</taxon>
        <taxon>Bacillati</taxon>
        <taxon>Actinomycetota</taxon>
        <taxon>Actinomycetes</taxon>
        <taxon>Kitasatosporales</taxon>
        <taxon>Streptomycetaceae</taxon>
        <taxon>Kitasatospora</taxon>
    </lineage>
</organism>
<accession>A0A561F1T4</accession>
<feature type="compositionally biased region" description="Low complexity" evidence="1">
    <location>
        <begin position="57"/>
        <end position="77"/>
    </location>
</feature>
<feature type="region of interest" description="Disordered" evidence="1">
    <location>
        <begin position="43"/>
        <end position="117"/>
    </location>
</feature>
<dbReference type="EMBL" id="VIVR01000001">
    <property type="protein sequence ID" value="TWE21824.1"/>
    <property type="molecule type" value="Genomic_DNA"/>
</dbReference>
<name>A0A561F1T4_9ACTN</name>